<reference evidence="1" key="1">
    <citation type="submission" date="2018-02" db="EMBL/GenBank/DDBJ databases">
        <title>Rhizophora mucronata_Transcriptome.</title>
        <authorList>
            <person name="Meera S.P."/>
            <person name="Sreeshan A."/>
            <person name="Augustine A."/>
        </authorList>
    </citation>
    <scope>NUCLEOTIDE SEQUENCE</scope>
    <source>
        <tissue evidence="1">Leaf</tissue>
    </source>
</reference>
<proteinExistence type="predicted"/>
<dbReference type="AlphaFoldDB" id="A0A2P2NTE9"/>
<accession>A0A2P2NTE9</accession>
<dbReference type="EMBL" id="GGEC01065285">
    <property type="protein sequence ID" value="MBX45769.1"/>
    <property type="molecule type" value="Transcribed_RNA"/>
</dbReference>
<protein>
    <submittedName>
        <fullName evidence="1">Uncharacterized protein</fullName>
    </submittedName>
</protein>
<organism evidence="1">
    <name type="scientific">Rhizophora mucronata</name>
    <name type="common">Asiatic mangrove</name>
    <dbReference type="NCBI Taxonomy" id="61149"/>
    <lineage>
        <taxon>Eukaryota</taxon>
        <taxon>Viridiplantae</taxon>
        <taxon>Streptophyta</taxon>
        <taxon>Embryophyta</taxon>
        <taxon>Tracheophyta</taxon>
        <taxon>Spermatophyta</taxon>
        <taxon>Magnoliopsida</taxon>
        <taxon>eudicotyledons</taxon>
        <taxon>Gunneridae</taxon>
        <taxon>Pentapetalae</taxon>
        <taxon>rosids</taxon>
        <taxon>fabids</taxon>
        <taxon>Malpighiales</taxon>
        <taxon>Rhizophoraceae</taxon>
        <taxon>Rhizophora</taxon>
    </lineage>
</organism>
<sequence length="22" mass="2758">MIMRHMEEVMLFQAQPFIEETF</sequence>
<name>A0A2P2NTE9_RHIMU</name>
<evidence type="ECO:0000313" key="1">
    <source>
        <dbReference type="EMBL" id="MBX45769.1"/>
    </source>
</evidence>